<feature type="transmembrane region" description="Helical" evidence="1">
    <location>
        <begin position="464"/>
        <end position="486"/>
    </location>
</feature>
<evidence type="ECO:0000256" key="1">
    <source>
        <dbReference type="SAM" id="Phobius"/>
    </source>
</evidence>
<dbReference type="PANTHER" id="PTHR35342">
    <property type="entry name" value="TRICARBOXYLIC TRANSPORT PROTEIN"/>
    <property type="match status" value="1"/>
</dbReference>
<dbReference type="OrthoDB" id="9781349at2"/>
<feature type="transmembrane region" description="Helical" evidence="1">
    <location>
        <begin position="389"/>
        <end position="407"/>
    </location>
</feature>
<feature type="transmembrane region" description="Helical" evidence="1">
    <location>
        <begin position="315"/>
        <end position="338"/>
    </location>
</feature>
<gene>
    <name evidence="3" type="ORF">N783_16715</name>
</gene>
<evidence type="ECO:0000313" key="3">
    <source>
        <dbReference type="EMBL" id="KGX90423.1"/>
    </source>
</evidence>
<dbReference type="RefSeq" id="WP_027448492.1">
    <property type="nucleotide sequence ID" value="NZ_AVPF01000007.1"/>
</dbReference>
<dbReference type="eggNOG" id="COG3333">
    <property type="taxonomic scope" value="Bacteria"/>
</dbReference>
<feature type="transmembrane region" description="Helical" evidence="1">
    <location>
        <begin position="413"/>
        <end position="443"/>
    </location>
</feature>
<dbReference type="EMBL" id="AVPF01000007">
    <property type="protein sequence ID" value="KGX90423.1"/>
    <property type="molecule type" value="Genomic_DNA"/>
</dbReference>
<dbReference type="PANTHER" id="PTHR35342:SF5">
    <property type="entry name" value="TRICARBOXYLIC TRANSPORT PROTEIN"/>
    <property type="match status" value="1"/>
</dbReference>
<reference evidence="3 4" key="1">
    <citation type="submission" date="2013-08" db="EMBL/GenBank/DDBJ databases">
        <authorList>
            <person name="Huang J."/>
            <person name="Wang G."/>
        </authorList>
    </citation>
    <scope>NUCLEOTIDE SEQUENCE [LARGE SCALE GENOMIC DNA]</scope>
    <source>
        <strain evidence="3 4">BH030004</strain>
    </source>
</reference>
<feature type="transmembrane region" description="Helical" evidence="1">
    <location>
        <begin position="144"/>
        <end position="161"/>
    </location>
</feature>
<feature type="transmembrane region" description="Helical" evidence="1">
    <location>
        <begin position="197"/>
        <end position="217"/>
    </location>
</feature>
<dbReference type="Proteomes" id="UP000030403">
    <property type="component" value="Unassembled WGS sequence"/>
</dbReference>
<keyword evidence="4" id="KW-1185">Reference proteome</keyword>
<feature type="domain" description="DUF112" evidence="2">
    <location>
        <begin position="17"/>
        <end position="438"/>
    </location>
</feature>
<dbReference type="InterPro" id="IPR002823">
    <property type="entry name" value="DUF112_TM"/>
</dbReference>
<feature type="transmembrane region" description="Helical" evidence="1">
    <location>
        <begin position="167"/>
        <end position="185"/>
    </location>
</feature>
<keyword evidence="1" id="KW-1133">Transmembrane helix</keyword>
<feature type="transmembrane region" description="Helical" evidence="1">
    <location>
        <begin position="258"/>
        <end position="279"/>
    </location>
</feature>
<accession>A0A0A5GGT7</accession>
<feature type="transmembrane region" description="Helical" evidence="1">
    <location>
        <begin position="12"/>
        <end position="36"/>
    </location>
</feature>
<dbReference type="AlphaFoldDB" id="A0A0A5GGT7"/>
<proteinExistence type="predicted"/>
<dbReference type="STRING" id="1385511.GCA_000425225_01623"/>
<evidence type="ECO:0000313" key="4">
    <source>
        <dbReference type="Proteomes" id="UP000030403"/>
    </source>
</evidence>
<feature type="transmembrane region" description="Helical" evidence="1">
    <location>
        <begin position="358"/>
        <end position="377"/>
    </location>
</feature>
<keyword evidence="1" id="KW-0812">Transmembrane</keyword>
<evidence type="ECO:0000259" key="2">
    <source>
        <dbReference type="Pfam" id="PF01970"/>
    </source>
</evidence>
<keyword evidence="1" id="KW-0472">Membrane</keyword>
<sequence length="503" mass="53132">MDIWINAIADVFSISVLLIILCGTLFGIIMGCLPGLSSTMSIAIIIPFTFTMEPAHGIILLGSIYCSSVYGGSISAILLNTPGTPAGAATVLDGYEMTKQGLSRKALGLSAISSGVGGIISAIILSTTAPFLAQQALRFGAPEYFALAIFGISVISSLGGVNPIKGLMAGTFGILIASVGMDPINGYPRFNFSLPELAMGFSLIPVLIGLFSASQAFELIKSSASSSSKSSINKPSEGGLPTFKEVRRLFPNMFRSGIIGTFIGIIPGIGGDPAAFIAYNEAKRWSKHPERFGKGEPGGVVAPEASNNAVTGGALIPLLTLGIPGNTVTAILIGGLLIHGLRPGPMLFQNNGDVVYSLFFSLFICNILFIVIGLVGIKYFSSILKVPAKILGPIILMLSVVGAFAIHNSYFDIWVMLAFGIVGYMFRQINVPVTPIVLAIILGPIAEQSFRQALLQSSNDPSVFFTRPISAVFLILAFITFLTPFVRDYLLNKNRSASESIDK</sequence>
<feature type="transmembrane region" description="Helical" evidence="1">
    <location>
        <begin position="57"/>
        <end position="79"/>
    </location>
</feature>
<feature type="transmembrane region" description="Helical" evidence="1">
    <location>
        <begin position="106"/>
        <end position="132"/>
    </location>
</feature>
<protein>
    <submittedName>
        <fullName evidence="3">C4-dicarboxylate ABC transporter permease</fullName>
    </submittedName>
</protein>
<name>A0A0A5GGT7_9BACI</name>
<dbReference type="Pfam" id="PF01970">
    <property type="entry name" value="TctA"/>
    <property type="match status" value="1"/>
</dbReference>
<comment type="caution">
    <text evidence="3">The sequence shown here is derived from an EMBL/GenBank/DDBJ whole genome shotgun (WGS) entry which is preliminary data.</text>
</comment>
<organism evidence="3 4">
    <name type="scientific">Pontibacillus marinus BH030004 = DSM 16465</name>
    <dbReference type="NCBI Taxonomy" id="1385511"/>
    <lineage>
        <taxon>Bacteria</taxon>
        <taxon>Bacillati</taxon>
        <taxon>Bacillota</taxon>
        <taxon>Bacilli</taxon>
        <taxon>Bacillales</taxon>
        <taxon>Bacillaceae</taxon>
        <taxon>Pontibacillus</taxon>
    </lineage>
</organism>